<dbReference type="EMBL" id="MJEH01000022">
    <property type="protein sequence ID" value="OEH92763.1"/>
    <property type="molecule type" value="Genomic_DNA"/>
</dbReference>
<reference evidence="18 19" key="1">
    <citation type="submission" date="2016-08" db="EMBL/GenBank/DDBJ databases">
        <title>Genome of Bacillus solimangrovi GH2-4.</title>
        <authorList>
            <person name="Lim S."/>
            <person name="Kim B.-C."/>
        </authorList>
    </citation>
    <scope>NUCLEOTIDE SEQUENCE [LARGE SCALE GENOMIC DNA]</scope>
    <source>
        <strain evidence="18 19">GH2-4</strain>
    </source>
</reference>
<evidence type="ECO:0000313" key="19">
    <source>
        <dbReference type="Proteomes" id="UP000095209"/>
    </source>
</evidence>
<evidence type="ECO:0000256" key="10">
    <source>
        <dbReference type="ARBA" id="ARBA00022840"/>
    </source>
</evidence>
<feature type="transmembrane region" description="Helical" evidence="15">
    <location>
        <begin position="6"/>
        <end position="29"/>
    </location>
</feature>
<evidence type="ECO:0000256" key="7">
    <source>
        <dbReference type="ARBA" id="ARBA00022692"/>
    </source>
</evidence>
<dbReference type="EC" id="2.7.13.3" evidence="3"/>
<keyword evidence="12" id="KW-0902">Two-component regulatory system</keyword>
<evidence type="ECO:0000256" key="14">
    <source>
        <dbReference type="SAM" id="Coils"/>
    </source>
</evidence>
<dbReference type="InterPro" id="IPR003661">
    <property type="entry name" value="HisK_dim/P_dom"/>
</dbReference>
<dbReference type="PANTHER" id="PTHR45528:SF1">
    <property type="entry name" value="SENSOR HISTIDINE KINASE CPXA"/>
    <property type="match status" value="1"/>
</dbReference>
<dbReference type="InterPro" id="IPR036890">
    <property type="entry name" value="HATPase_C_sf"/>
</dbReference>
<dbReference type="PROSITE" id="PS50109">
    <property type="entry name" value="HIS_KIN"/>
    <property type="match status" value="1"/>
</dbReference>
<dbReference type="FunFam" id="3.30.565.10:FF:000006">
    <property type="entry name" value="Sensor histidine kinase WalK"/>
    <property type="match status" value="1"/>
</dbReference>
<evidence type="ECO:0000259" key="16">
    <source>
        <dbReference type="PROSITE" id="PS50109"/>
    </source>
</evidence>
<keyword evidence="5" id="KW-0597">Phosphoprotein</keyword>
<evidence type="ECO:0000256" key="3">
    <source>
        <dbReference type="ARBA" id="ARBA00012438"/>
    </source>
</evidence>
<dbReference type="Gene3D" id="1.10.287.130">
    <property type="match status" value="1"/>
</dbReference>
<dbReference type="Proteomes" id="UP000095209">
    <property type="component" value="Unassembled WGS sequence"/>
</dbReference>
<dbReference type="CDD" id="cd06225">
    <property type="entry name" value="HAMP"/>
    <property type="match status" value="1"/>
</dbReference>
<keyword evidence="6" id="KW-0808">Transferase</keyword>
<evidence type="ECO:0000256" key="12">
    <source>
        <dbReference type="ARBA" id="ARBA00023012"/>
    </source>
</evidence>
<dbReference type="SMART" id="SM00388">
    <property type="entry name" value="HisKA"/>
    <property type="match status" value="1"/>
</dbReference>
<name>A0A1E5LFC0_9BACI</name>
<sequence>MKSLSVKLSVLFLIFVILLESILFFFLYVGIVSEQIYTETEDLKVRGRSHSNVLEKNFDAVTIKHVALMETEAATVIVVTDENNSIIENSNPVVNSMQQIIDNNQKEFPHPEGEIVEARWRSEPYLATLSPIESNGEVLGYIYMFLPTDIIRSRVQNLTSQFMLGGLFAVILTMITVVFLSHSITQPLIRMKEATKKMSTGFHHIELDIERDDELGDLSRSIQKLSDDLERIKKDRNKFLSDISHELRTPLTYIKGYADILKRPNLTDSQHAEYVTILQEESIRVTTLVTDLFDLAKMDQNEFLIKKEKIELCTFLHEVAAKFRGIAKEKNVTLNVRCDHQIILFVDPQRFSQVLINLLDNAFKHSQGTSTVNVDVIKTGDEVEIYVSDEGQGIPSEELPLIWDRLYRVDKSRSRSTGGSGLGLTIAKEIVEQHGGTIRVESKLGIGTTFIISLKGVK</sequence>
<dbReference type="InterPro" id="IPR003660">
    <property type="entry name" value="HAMP_dom"/>
</dbReference>
<comment type="subcellular location">
    <subcellularLocation>
        <location evidence="2">Cell membrane</location>
        <topology evidence="2">Multi-pass membrane protein</topology>
    </subcellularLocation>
</comment>
<dbReference type="Gene3D" id="3.30.565.10">
    <property type="entry name" value="Histidine kinase-like ATPase, C-terminal domain"/>
    <property type="match status" value="1"/>
</dbReference>
<dbReference type="FunFam" id="1.10.287.130:FF:000001">
    <property type="entry name" value="Two-component sensor histidine kinase"/>
    <property type="match status" value="1"/>
</dbReference>
<dbReference type="Pfam" id="PF02518">
    <property type="entry name" value="HATPase_c"/>
    <property type="match status" value="1"/>
</dbReference>
<dbReference type="SUPFAM" id="SSF47384">
    <property type="entry name" value="Homodimeric domain of signal transducing histidine kinase"/>
    <property type="match status" value="1"/>
</dbReference>
<evidence type="ECO:0000259" key="17">
    <source>
        <dbReference type="PROSITE" id="PS50885"/>
    </source>
</evidence>
<protein>
    <recommendedName>
        <fullName evidence="3">histidine kinase</fullName>
        <ecNumber evidence="3">2.7.13.3</ecNumber>
    </recommendedName>
</protein>
<dbReference type="SMART" id="SM00304">
    <property type="entry name" value="HAMP"/>
    <property type="match status" value="1"/>
</dbReference>
<feature type="coiled-coil region" evidence="14">
    <location>
        <begin position="215"/>
        <end position="242"/>
    </location>
</feature>
<comment type="catalytic activity">
    <reaction evidence="1">
        <text>ATP + protein L-histidine = ADP + protein N-phospho-L-histidine.</text>
        <dbReference type="EC" id="2.7.13.3"/>
    </reaction>
</comment>
<feature type="transmembrane region" description="Helical" evidence="15">
    <location>
        <begin position="162"/>
        <end position="182"/>
    </location>
</feature>
<dbReference type="CDD" id="cd00075">
    <property type="entry name" value="HATPase"/>
    <property type="match status" value="1"/>
</dbReference>
<evidence type="ECO:0000256" key="2">
    <source>
        <dbReference type="ARBA" id="ARBA00004651"/>
    </source>
</evidence>
<keyword evidence="7 15" id="KW-0812">Transmembrane</keyword>
<dbReference type="AlphaFoldDB" id="A0A1E5LFC0"/>
<evidence type="ECO:0000256" key="8">
    <source>
        <dbReference type="ARBA" id="ARBA00022741"/>
    </source>
</evidence>
<evidence type="ECO:0000256" key="11">
    <source>
        <dbReference type="ARBA" id="ARBA00022989"/>
    </source>
</evidence>
<accession>A0A1E5LFC0</accession>
<dbReference type="PRINTS" id="PR00344">
    <property type="entry name" value="BCTRLSENSOR"/>
</dbReference>
<dbReference type="InterPro" id="IPR036097">
    <property type="entry name" value="HisK_dim/P_sf"/>
</dbReference>
<dbReference type="InterPro" id="IPR004358">
    <property type="entry name" value="Sig_transdc_His_kin-like_C"/>
</dbReference>
<dbReference type="GO" id="GO:0005524">
    <property type="term" value="F:ATP binding"/>
    <property type="evidence" value="ECO:0007669"/>
    <property type="project" value="UniProtKB-KW"/>
</dbReference>
<dbReference type="SUPFAM" id="SSF55874">
    <property type="entry name" value="ATPase domain of HSP90 chaperone/DNA topoisomerase II/histidine kinase"/>
    <property type="match status" value="1"/>
</dbReference>
<dbReference type="GO" id="GO:0000155">
    <property type="term" value="F:phosphorelay sensor kinase activity"/>
    <property type="evidence" value="ECO:0007669"/>
    <property type="project" value="InterPro"/>
</dbReference>
<evidence type="ECO:0000256" key="15">
    <source>
        <dbReference type="SAM" id="Phobius"/>
    </source>
</evidence>
<evidence type="ECO:0000256" key="9">
    <source>
        <dbReference type="ARBA" id="ARBA00022777"/>
    </source>
</evidence>
<organism evidence="18 19">
    <name type="scientific">Bacillus solimangrovi</name>
    <dbReference type="NCBI Taxonomy" id="1305675"/>
    <lineage>
        <taxon>Bacteria</taxon>
        <taxon>Bacillati</taxon>
        <taxon>Bacillota</taxon>
        <taxon>Bacilli</taxon>
        <taxon>Bacillales</taxon>
        <taxon>Bacillaceae</taxon>
        <taxon>Bacillus</taxon>
    </lineage>
</organism>
<evidence type="ECO:0000256" key="1">
    <source>
        <dbReference type="ARBA" id="ARBA00000085"/>
    </source>
</evidence>
<keyword evidence="11 15" id="KW-1133">Transmembrane helix</keyword>
<keyword evidence="4" id="KW-1003">Cell membrane</keyword>
<evidence type="ECO:0000313" key="18">
    <source>
        <dbReference type="EMBL" id="OEH92763.1"/>
    </source>
</evidence>
<evidence type="ECO:0000256" key="13">
    <source>
        <dbReference type="ARBA" id="ARBA00023136"/>
    </source>
</evidence>
<comment type="caution">
    <text evidence="18">The sequence shown here is derived from an EMBL/GenBank/DDBJ whole genome shotgun (WGS) entry which is preliminary data.</text>
</comment>
<evidence type="ECO:0000256" key="5">
    <source>
        <dbReference type="ARBA" id="ARBA00022553"/>
    </source>
</evidence>
<keyword evidence="9 18" id="KW-0418">Kinase</keyword>
<dbReference type="CDD" id="cd00082">
    <property type="entry name" value="HisKA"/>
    <property type="match status" value="1"/>
</dbReference>
<dbReference type="OrthoDB" id="9813151at2"/>
<keyword evidence="8" id="KW-0547">Nucleotide-binding</keyword>
<dbReference type="Pfam" id="PF00512">
    <property type="entry name" value="HisKA"/>
    <property type="match status" value="1"/>
</dbReference>
<dbReference type="InterPro" id="IPR003594">
    <property type="entry name" value="HATPase_dom"/>
</dbReference>
<dbReference type="InterPro" id="IPR050398">
    <property type="entry name" value="HssS/ArlS-like"/>
</dbReference>
<keyword evidence="10" id="KW-0067">ATP-binding</keyword>
<dbReference type="GO" id="GO:0005886">
    <property type="term" value="C:plasma membrane"/>
    <property type="evidence" value="ECO:0007669"/>
    <property type="project" value="UniProtKB-SubCell"/>
</dbReference>
<evidence type="ECO:0000256" key="6">
    <source>
        <dbReference type="ARBA" id="ARBA00022679"/>
    </source>
</evidence>
<dbReference type="SUPFAM" id="SSF158472">
    <property type="entry name" value="HAMP domain-like"/>
    <property type="match status" value="1"/>
</dbReference>
<dbReference type="RefSeq" id="WP_069717205.1">
    <property type="nucleotide sequence ID" value="NZ_MJEH01000022.1"/>
</dbReference>
<evidence type="ECO:0000256" key="4">
    <source>
        <dbReference type="ARBA" id="ARBA00022475"/>
    </source>
</evidence>
<gene>
    <name evidence="18" type="ORF">BFG57_01825</name>
</gene>
<dbReference type="SMART" id="SM00387">
    <property type="entry name" value="HATPase_c"/>
    <property type="match status" value="1"/>
</dbReference>
<dbReference type="PROSITE" id="PS50885">
    <property type="entry name" value="HAMP"/>
    <property type="match status" value="1"/>
</dbReference>
<dbReference type="STRING" id="1305675.BFG57_01825"/>
<keyword evidence="14" id="KW-0175">Coiled coil</keyword>
<feature type="domain" description="Histidine kinase" evidence="16">
    <location>
        <begin position="242"/>
        <end position="458"/>
    </location>
</feature>
<keyword evidence="13 15" id="KW-0472">Membrane</keyword>
<feature type="domain" description="HAMP" evidence="17">
    <location>
        <begin position="182"/>
        <end position="234"/>
    </location>
</feature>
<dbReference type="Pfam" id="PF00672">
    <property type="entry name" value="HAMP"/>
    <property type="match status" value="1"/>
</dbReference>
<keyword evidence="19" id="KW-1185">Reference proteome</keyword>
<dbReference type="Gene3D" id="6.10.340.10">
    <property type="match status" value="1"/>
</dbReference>
<dbReference type="PANTHER" id="PTHR45528">
    <property type="entry name" value="SENSOR HISTIDINE KINASE CPXA"/>
    <property type="match status" value="1"/>
</dbReference>
<dbReference type="InterPro" id="IPR005467">
    <property type="entry name" value="His_kinase_dom"/>
</dbReference>
<proteinExistence type="predicted"/>